<dbReference type="EMBL" id="QAON01000004">
    <property type="protein sequence ID" value="PTQ90019.1"/>
    <property type="molecule type" value="Genomic_DNA"/>
</dbReference>
<evidence type="ECO:0000313" key="2">
    <source>
        <dbReference type="Proteomes" id="UP000244223"/>
    </source>
</evidence>
<dbReference type="Gene3D" id="3.40.50.1010">
    <property type="entry name" value="5'-nuclease"/>
    <property type="match status" value="1"/>
</dbReference>
<organism evidence="1 2">
    <name type="scientific">Agitococcus lubricus</name>
    <dbReference type="NCBI Taxonomy" id="1077255"/>
    <lineage>
        <taxon>Bacteria</taxon>
        <taxon>Pseudomonadati</taxon>
        <taxon>Pseudomonadota</taxon>
        <taxon>Gammaproteobacteria</taxon>
        <taxon>Moraxellales</taxon>
        <taxon>Moraxellaceae</taxon>
        <taxon>Agitococcus</taxon>
    </lineage>
</organism>
<accession>A0A2T5J145</accession>
<dbReference type="AlphaFoldDB" id="A0A2T5J145"/>
<keyword evidence="2" id="KW-1185">Reference proteome</keyword>
<dbReference type="InterPro" id="IPR029060">
    <property type="entry name" value="PIN-like_dom_sf"/>
</dbReference>
<protein>
    <recommendedName>
        <fullName evidence="3">PIN domain-containing protein</fullName>
    </recommendedName>
</protein>
<comment type="caution">
    <text evidence="1">The sequence shown here is derived from an EMBL/GenBank/DDBJ whole genome shotgun (WGS) entry which is preliminary data.</text>
</comment>
<dbReference type="SUPFAM" id="SSF88723">
    <property type="entry name" value="PIN domain-like"/>
    <property type="match status" value="1"/>
</dbReference>
<dbReference type="Proteomes" id="UP000244223">
    <property type="component" value="Unassembled WGS sequence"/>
</dbReference>
<dbReference type="OrthoDB" id="329172at2"/>
<gene>
    <name evidence="1" type="ORF">C8N29_10457</name>
</gene>
<name>A0A2T5J145_9GAMM</name>
<evidence type="ECO:0000313" key="1">
    <source>
        <dbReference type="EMBL" id="PTQ90019.1"/>
    </source>
</evidence>
<evidence type="ECO:0008006" key="3">
    <source>
        <dbReference type="Google" id="ProtNLM"/>
    </source>
</evidence>
<sequence length="126" mass="14174">MNVLIDTSMWVHFFKHGNQQLVHLLSIDAAMTHPMIIGELRCGTPPEPRQKTLANIALLKHCQQANLDEVSVFVETHKLYGLGCGLIDMTLLASTILTPNTQLWTLDKRLLSLATRFNIAYLPLTH</sequence>
<proteinExistence type="predicted"/>
<reference evidence="1 2" key="1">
    <citation type="submission" date="2018-04" db="EMBL/GenBank/DDBJ databases">
        <title>Genomic Encyclopedia of Archaeal and Bacterial Type Strains, Phase II (KMG-II): from individual species to whole genera.</title>
        <authorList>
            <person name="Goeker M."/>
        </authorList>
    </citation>
    <scope>NUCLEOTIDE SEQUENCE [LARGE SCALE GENOMIC DNA]</scope>
    <source>
        <strain evidence="1 2">DSM 5822</strain>
    </source>
</reference>